<evidence type="ECO:0000256" key="1">
    <source>
        <dbReference type="ARBA" id="ARBA00001971"/>
    </source>
</evidence>
<evidence type="ECO:0000313" key="9">
    <source>
        <dbReference type="Proteomes" id="UP000054097"/>
    </source>
</evidence>
<dbReference type="GO" id="GO:0004497">
    <property type="term" value="F:monooxygenase activity"/>
    <property type="evidence" value="ECO:0007669"/>
    <property type="project" value="UniProtKB-KW"/>
</dbReference>
<evidence type="ECO:0000256" key="3">
    <source>
        <dbReference type="ARBA" id="ARBA00022723"/>
    </source>
</evidence>
<keyword evidence="5 6" id="KW-0408">Iron</keyword>
<dbReference type="PROSITE" id="PS00086">
    <property type="entry name" value="CYTOCHROME_P450"/>
    <property type="match status" value="1"/>
</dbReference>
<dbReference type="GO" id="GO:0020037">
    <property type="term" value="F:heme binding"/>
    <property type="evidence" value="ECO:0007669"/>
    <property type="project" value="InterPro"/>
</dbReference>
<keyword evidence="3 6" id="KW-0479">Metal-binding</keyword>
<evidence type="ECO:0000256" key="2">
    <source>
        <dbReference type="ARBA" id="ARBA00010617"/>
    </source>
</evidence>
<dbReference type="InterPro" id="IPR017972">
    <property type="entry name" value="Cyt_P450_CS"/>
</dbReference>
<dbReference type="InterPro" id="IPR036396">
    <property type="entry name" value="Cyt_P450_sf"/>
</dbReference>
<evidence type="ECO:0000256" key="5">
    <source>
        <dbReference type="ARBA" id="ARBA00023004"/>
    </source>
</evidence>
<dbReference type="PANTHER" id="PTHR46206">
    <property type="entry name" value="CYTOCHROME P450"/>
    <property type="match status" value="1"/>
</dbReference>
<evidence type="ECO:0000256" key="6">
    <source>
        <dbReference type="PIRSR" id="PIRSR602403-1"/>
    </source>
</evidence>
<comment type="cofactor">
    <cofactor evidence="1 6">
        <name>heme</name>
        <dbReference type="ChEBI" id="CHEBI:30413"/>
    </cofactor>
</comment>
<dbReference type="PRINTS" id="PR00465">
    <property type="entry name" value="EP450IV"/>
</dbReference>
<feature type="binding site" description="axial binding residue" evidence="6">
    <location>
        <position position="424"/>
    </location>
    <ligand>
        <name>heme</name>
        <dbReference type="ChEBI" id="CHEBI:30413"/>
    </ligand>
    <ligandPart>
        <name>Fe</name>
        <dbReference type="ChEBI" id="CHEBI:18248"/>
    </ligandPart>
</feature>
<dbReference type="Proteomes" id="UP000054097">
    <property type="component" value="Unassembled WGS sequence"/>
</dbReference>
<dbReference type="InterPro" id="IPR001128">
    <property type="entry name" value="Cyt_P450"/>
</dbReference>
<evidence type="ECO:0008006" key="10">
    <source>
        <dbReference type="Google" id="ProtNLM"/>
    </source>
</evidence>
<dbReference type="SUPFAM" id="SSF48264">
    <property type="entry name" value="Cytochrome P450"/>
    <property type="match status" value="1"/>
</dbReference>
<dbReference type="InterPro" id="IPR002403">
    <property type="entry name" value="Cyt_P450_E_grp-IV"/>
</dbReference>
<dbReference type="CDD" id="cd11041">
    <property type="entry name" value="CYP503A1-like"/>
    <property type="match status" value="1"/>
</dbReference>
<evidence type="ECO:0000313" key="8">
    <source>
        <dbReference type="EMBL" id="KIM23365.1"/>
    </source>
</evidence>
<dbReference type="STRING" id="933852.A0A0C3AFC2"/>
<dbReference type="Pfam" id="PF00067">
    <property type="entry name" value="p450"/>
    <property type="match status" value="1"/>
</dbReference>
<accession>A0A0C3AFC2</accession>
<evidence type="ECO:0000256" key="4">
    <source>
        <dbReference type="ARBA" id="ARBA00023002"/>
    </source>
</evidence>
<gene>
    <name evidence="8" type="ORF">M408DRAFT_77623</name>
</gene>
<name>A0A0C3AFC2_SERVB</name>
<dbReference type="Gene3D" id="1.10.630.10">
    <property type="entry name" value="Cytochrome P450"/>
    <property type="match status" value="1"/>
</dbReference>
<dbReference type="GO" id="GO:0005506">
    <property type="term" value="F:iron ion binding"/>
    <property type="evidence" value="ECO:0007669"/>
    <property type="project" value="InterPro"/>
</dbReference>
<reference evidence="9" key="2">
    <citation type="submission" date="2015-01" db="EMBL/GenBank/DDBJ databases">
        <title>Evolutionary Origins and Diversification of the Mycorrhizal Mutualists.</title>
        <authorList>
            <consortium name="DOE Joint Genome Institute"/>
            <consortium name="Mycorrhizal Genomics Consortium"/>
            <person name="Kohler A."/>
            <person name="Kuo A."/>
            <person name="Nagy L.G."/>
            <person name="Floudas D."/>
            <person name="Copeland A."/>
            <person name="Barry K.W."/>
            <person name="Cichocki N."/>
            <person name="Veneault-Fourrey C."/>
            <person name="LaButti K."/>
            <person name="Lindquist E.A."/>
            <person name="Lipzen A."/>
            <person name="Lundell T."/>
            <person name="Morin E."/>
            <person name="Murat C."/>
            <person name="Riley R."/>
            <person name="Ohm R."/>
            <person name="Sun H."/>
            <person name="Tunlid A."/>
            <person name="Henrissat B."/>
            <person name="Grigoriev I.V."/>
            <person name="Hibbett D.S."/>
            <person name="Martin F."/>
        </authorList>
    </citation>
    <scope>NUCLEOTIDE SEQUENCE [LARGE SCALE GENOMIC DNA]</scope>
    <source>
        <strain evidence="9">MAFF 305830</strain>
    </source>
</reference>
<evidence type="ECO:0000256" key="7">
    <source>
        <dbReference type="RuleBase" id="RU000461"/>
    </source>
</evidence>
<dbReference type="EMBL" id="KN824338">
    <property type="protein sequence ID" value="KIM23365.1"/>
    <property type="molecule type" value="Genomic_DNA"/>
</dbReference>
<dbReference type="AlphaFoldDB" id="A0A0C3AFC2"/>
<dbReference type="GO" id="GO:0016705">
    <property type="term" value="F:oxidoreductase activity, acting on paired donors, with incorporation or reduction of molecular oxygen"/>
    <property type="evidence" value="ECO:0007669"/>
    <property type="project" value="InterPro"/>
</dbReference>
<comment type="similarity">
    <text evidence="2 7">Belongs to the cytochrome P450 family.</text>
</comment>
<organism evidence="8 9">
    <name type="scientific">Serendipita vermifera MAFF 305830</name>
    <dbReference type="NCBI Taxonomy" id="933852"/>
    <lineage>
        <taxon>Eukaryota</taxon>
        <taxon>Fungi</taxon>
        <taxon>Dikarya</taxon>
        <taxon>Basidiomycota</taxon>
        <taxon>Agaricomycotina</taxon>
        <taxon>Agaricomycetes</taxon>
        <taxon>Sebacinales</taxon>
        <taxon>Serendipitaceae</taxon>
        <taxon>Serendipita</taxon>
    </lineage>
</organism>
<reference evidence="8 9" key="1">
    <citation type="submission" date="2014-04" db="EMBL/GenBank/DDBJ databases">
        <authorList>
            <consortium name="DOE Joint Genome Institute"/>
            <person name="Kuo A."/>
            <person name="Zuccaro A."/>
            <person name="Kohler A."/>
            <person name="Nagy L.G."/>
            <person name="Floudas D."/>
            <person name="Copeland A."/>
            <person name="Barry K.W."/>
            <person name="Cichocki N."/>
            <person name="Veneault-Fourrey C."/>
            <person name="LaButti K."/>
            <person name="Lindquist E.A."/>
            <person name="Lipzen A."/>
            <person name="Lundell T."/>
            <person name="Morin E."/>
            <person name="Murat C."/>
            <person name="Sun H."/>
            <person name="Tunlid A."/>
            <person name="Henrissat B."/>
            <person name="Grigoriev I.V."/>
            <person name="Hibbett D.S."/>
            <person name="Martin F."/>
            <person name="Nordberg H.P."/>
            <person name="Cantor M.N."/>
            <person name="Hua S.X."/>
        </authorList>
    </citation>
    <scope>NUCLEOTIDE SEQUENCE [LARGE SCALE GENOMIC DNA]</scope>
    <source>
        <strain evidence="8 9">MAFF 305830</strain>
    </source>
</reference>
<keyword evidence="4 7" id="KW-0560">Oxidoreductase</keyword>
<dbReference type="OrthoDB" id="1844152at2759"/>
<protein>
    <recommendedName>
        <fullName evidence="10">Cytochrome P450</fullName>
    </recommendedName>
</protein>
<keyword evidence="6 7" id="KW-0349">Heme</keyword>
<proteinExistence type="inferred from homology"/>
<keyword evidence="7" id="KW-0503">Monooxygenase</keyword>
<dbReference type="HOGENOM" id="CLU_022195_0_2_1"/>
<keyword evidence="9" id="KW-1185">Reference proteome</keyword>
<sequence>MPNETKSSIYQHEPPYIAPAGFGVSLISHVRSLLWTDGMLQQGYEQHPGGIFKMPAMGGWVTIVSGKYLDEVLRAPEATLSFHEKLNRILQLEHLIGPQMSQDQIHLPLIKILNRNIDLVHAEIADETPFAIELELSKAAMTDGWTEVKCFETAYNCILRLNLRAFMGLPLCRDDEWMKAINKDGLDFALRTVILRMFPKARRGSANMYPSKFGIPFRAATKSLAEVIQQRLSIPEEERPNNLLTWILSRLPGEEPDVHLINGIFQIINMVSLNNTAMTLGHALFYLVANPECIDIIREEIHDSLEGGDITRDSLNQMHKLDSFIRESLRHAGLSNLSILRVALKDFVFSDGTRVSAGESIQAIAKPIHLDSNYYDDPNEFKPWRFYDMAHAEVDEGSAQLTDKYDLVEPSNEFLIWGLGKHTCPGRWYAAMEIKHLMAYMILNYDIKLPDSAKGKRPANLHVLGVCLPNRSAKILFKRRENSGRFVLQFVFMFVV</sequence>